<reference evidence="9 10" key="1">
    <citation type="submission" date="2016-04" db="EMBL/GenBank/DDBJ databases">
        <title>Complete Genome Sequence of Halotalea alkalilenta IHB B 13600.</title>
        <authorList>
            <person name="Swarnkar M.K."/>
            <person name="Sharma A."/>
            <person name="Kaushal K."/>
            <person name="Soni R."/>
            <person name="Rana S."/>
            <person name="Singh A.K."/>
            <person name="Gulati A."/>
        </authorList>
    </citation>
    <scope>NUCLEOTIDE SEQUENCE [LARGE SCALE GENOMIC DNA]</scope>
    <source>
        <strain evidence="9 10">IHB B 13600</strain>
    </source>
</reference>
<evidence type="ECO:0000256" key="7">
    <source>
        <dbReference type="RuleBase" id="RU363032"/>
    </source>
</evidence>
<dbReference type="PROSITE" id="PS50928">
    <property type="entry name" value="ABC_TM1"/>
    <property type="match status" value="1"/>
</dbReference>
<feature type="transmembrane region" description="Helical" evidence="7">
    <location>
        <begin position="255"/>
        <end position="277"/>
    </location>
</feature>
<dbReference type="EMBL" id="CP015243">
    <property type="protein sequence ID" value="ANF57851.1"/>
    <property type="molecule type" value="Genomic_DNA"/>
</dbReference>
<evidence type="ECO:0000256" key="2">
    <source>
        <dbReference type="ARBA" id="ARBA00022448"/>
    </source>
</evidence>
<feature type="transmembrane region" description="Helical" evidence="7">
    <location>
        <begin position="140"/>
        <end position="167"/>
    </location>
</feature>
<comment type="subcellular location">
    <subcellularLocation>
        <location evidence="1 7">Cell membrane</location>
        <topology evidence="1 7">Multi-pass membrane protein</topology>
    </subcellularLocation>
</comment>
<protein>
    <submittedName>
        <fullName evidence="9">Peptide ABC transporter permease</fullName>
    </submittedName>
</protein>
<dbReference type="CDD" id="cd06261">
    <property type="entry name" value="TM_PBP2"/>
    <property type="match status" value="1"/>
</dbReference>
<keyword evidence="3" id="KW-1003">Cell membrane</keyword>
<dbReference type="Pfam" id="PF12911">
    <property type="entry name" value="OppC_N"/>
    <property type="match status" value="1"/>
</dbReference>
<sequence length="294" mass="31808">MNGPELILPKTRRKGFAARAFANPAFLCGAVVLGLIFVMAVFAPLIAPYDPLAQNMTNRTASPFWLAGADWAHPFGTDGLGRDYLSRIIYGARISLLIGIFTVITSGIIGTVMGVLAGYFGGKVDLVINFLIMTRLTLPVIMVALAVVAIFGGSLIVVVLVLGLLLWDRFAVVIRSAVMQIRNQEYIQAAQSMGYSTPKLLVKELLPNIFDRFAVIATFEMAHAILLEASLSFLGLGVQPPTPSWGLMVAEGRQYLLFDSWLILIPGAAICVLVLAINMMGDALRDVLAPENRN</sequence>
<evidence type="ECO:0000256" key="1">
    <source>
        <dbReference type="ARBA" id="ARBA00004651"/>
    </source>
</evidence>
<dbReference type="RefSeq" id="WP_064122773.1">
    <property type="nucleotide sequence ID" value="NZ_CP015243.1"/>
</dbReference>
<dbReference type="KEGG" id="haa:A5892_10565"/>
<evidence type="ECO:0000259" key="8">
    <source>
        <dbReference type="PROSITE" id="PS50928"/>
    </source>
</evidence>
<dbReference type="InterPro" id="IPR035906">
    <property type="entry name" value="MetI-like_sf"/>
</dbReference>
<name>A0A172YF00_9GAMM</name>
<accession>A0A172YF00</accession>
<gene>
    <name evidence="9" type="ORF">A5892_10565</name>
</gene>
<feature type="transmembrane region" description="Helical" evidence="7">
    <location>
        <begin position="94"/>
        <end position="120"/>
    </location>
</feature>
<feature type="domain" description="ABC transmembrane type-1" evidence="8">
    <location>
        <begin position="92"/>
        <end position="281"/>
    </location>
</feature>
<evidence type="ECO:0000256" key="5">
    <source>
        <dbReference type="ARBA" id="ARBA00022989"/>
    </source>
</evidence>
<dbReference type="InterPro" id="IPR000515">
    <property type="entry name" value="MetI-like"/>
</dbReference>
<evidence type="ECO:0000313" key="9">
    <source>
        <dbReference type="EMBL" id="ANF57851.1"/>
    </source>
</evidence>
<dbReference type="Proteomes" id="UP000077875">
    <property type="component" value="Chromosome"/>
</dbReference>
<feature type="transmembrane region" description="Helical" evidence="7">
    <location>
        <begin position="20"/>
        <end position="47"/>
    </location>
</feature>
<comment type="similarity">
    <text evidence="7">Belongs to the binding-protein-dependent transport system permease family.</text>
</comment>
<feature type="transmembrane region" description="Helical" evidence="7">
    <location>
        <begin position="213"/>
        <end position="235"/>
    </location>
</feature>
<keyword evidence="6 7" id="KW-0472">Membrane</keyword>
<keyword evidence="10" id="KW-1185">Reference proteome</keyword>
<dbReference type="GO" id="GO:0005886">
    <property type="term" value="C:plasma membrane"/>
    <property type="evidence" value="ECO:0007669"/>
    <property type="project" value="UniProtKB-SubCell"/>
</dbReference>
<dbReference type="STRING" id="376489.A5892_10565"/>
<evidence type="ECO:0000313" key="10">
    <source>
        <dbReference type="Proteomes" id="UP000077875"/>
    </source>
</evidence>
<dbReference type="SUPFAM" id="SSF161098">
    <property type="entry name" value="MetI-like"/>
    <property type="match status" value="1"/>
</dbReference>
<dbReference type="Pfam" id="PF00528">
    <property type="entry name" value="BPD_transp_1"/>
    <property type="match status" value="1"/>
</dbReference>
<dbReference type="PANTHER" id="PTHR43386:SF25">
    <property type="entry name" value="PEPTIDE ABC TRANSPORTER PERMEASE PROTEIN"/>
    <property type="match status" value="1"/>
</dbReference>
<dbReference type="InterPro" id="IPR050366">
    <property type="entry name" value="BP-dependent_transpt_permease"/>
</dbReference>
<organism evidence="9 10">
    <name type="scientific">Halotalea alkalilenta</name>
    <dbReference type="NCBI Taxonomy" id="376489"/>
    <lineage>
        <taxon>Bacteria</taxon>
        <taxon>Pseudomonadati</taxon>
        <taxon>Pseudomonadota</taxon>
        <taxon>Gammaproteobacteria</taxon>
        <taxon>Oceanospirillales</taxon>
        <taxon>Halomonadaceae</taxon>
        <taxon>Halotalea</taxon>
    </lineage>
</organism>
<dbReference type="PANTHER" id="PTHR43386">
    <property type="entry name" value="OLIGOPEPTIDE TRANSPORT SYSTEM PERMEASE PROTEIN APPC"/>
    <property type="match status" value="1"/>
</dbReference>
<evidence type="ECO:0000256" key="6">
    <source>
        <dbReference type="ARBA" id="ARBA00023136"/>
    </source>
</evidence>
<dbReference type="AlphaFoldDB" id="A0A172YF00"/>
<keyword evidence="5 7" id="KW-1133">Transmembrane helix</keyword>
<dbReference type="InterPro" id="IPR025966">
    <property type="entry name" value="OppC_N"/>
</dbReference>
<keyword evidence="2 7" id="KW-0813">Transport</keyword>
<evidence type="ECO:0000256" key="4">
    <source>
        <dbReference type="ARBA" id="ARBA00022692"/>
    </source>
</evidence>
<proteinExistence type="inferred from homology"/>
<dbReference type="GO" id="GO:0055085">
    <property type="term" value="P:transmembrane transport"/>
    <property type="evidence" value="ECO:0007669"/>
    <property type="project" value="InterPro"/>
</dbReference>
<keyword evidence="4 7" id="KW-0812">Transmembrane</keyword>
<dbReference type="Gene3D" id="1.10.3720.10">
    <property type="entry name" value="MetI-like"/>
    <property type="match status" value="1"/>
</dbReference>
<evidence type="ECO:0000256" key="3">
    <source>
        <dbReference type="ARBA" id="ARBA00022475"/>
    </source>
</evidence>